<evidence type="ECO:0000259" key="1">
    <source>
        <dbReference type="Pfam" id="PF01590"/>
    </source>
</evidence>
<evidence type="ECO:0000313" key="3">
    <source>
        <dbReference type="Proteomes" id="UP001576774"/>
    </source>
</evidence>
<dbReference type="InterPro" id="IPR029016">
    <property type="entry name" value="GAF-like_dom_sf"/>
</dbReference>
<feature type="domain" description="GAF" evidence="1">
    <location>
        <begin position="71"/>
        <end position="178"/>
    </location>
</feature>
<evidence type="ECO:0000313" key="2">
    <source>
        <dbReference type="EMBL" id="MFB2876690.1"/>
    </source>
</evidence>
<keyword evidence="3" id="KW-1185">Reference proteome</keyword>
<reference evidence="2 3" key="1">
    <citation type="submission" date="2024-09" db="EMBL/GenBank/DDBJ databases">
        <title>Floridaenema gen nov. (Aerosakkonemataceae, Aerosakkonematales ord. nov., Cyanobacteria) from benthic tropical and subtropical fresh waters, with the description of four new species.</title>
        <authorList>
            <person name="Moretto J.A."/>
            <person name="Berthold D.E."/>
            <person name="Lefler F.W."/>
            <person name="Huang I.-S."/>
            <person name="Laughinghouse H. IV."/>
        </authorList>
    </citation>
    <scope>NUCLEOTIDE SEQUENCE [LARGE SCALE GENOMIC DNA]</scope>
    <source>
        <strain evidence="2 3">BLCC-F46</strain>
    </source>
</reference>
<dbReference type="Proteomes" id="UP001576774">
    <property type="component" value="Unassembled WGS sequence"/>
</dbReference>
<accession>A0ABV4X1N9</accession>
<proteinExistence type="predicted"/>
<protein>
    <submittedName>
        <fullName evidence="2">GAF domain-containing protein</fullName>
    </submittedName>
</protein>
<dbReference type="InterPro" id="IPR003018">
    <property type="entry name" value="GAF"/>
</dbReference>
<name>A0ABV4X1N9_9CYAN</name>
<comment type="caution">
    <text evidence="2">The sequence shown here is derived from an EMBL/GenBank/DDBJ whole genome shotgun (WGS) entry which is preliminary data.</text>
</comment>
<dbReference type="RefSeq" id="WP_413269815.1">
    <property type="nucleotide sequence ID" value="NZ_JBHFNQ010000060.1"/>
</dbReference>
<dbReference type="Pfam" id="PF01590">
    <property type="entry name" value="GAF"/>
    <property type="match status" value="1"/>
</dbReference>
<dbReference type="Gene3D" id="3.30.450.40">
    <property type="match status" value="1"/>
</dbReference>
<sequence>MTIFQSREALEAGRKYLAIGAISADSLRDVIYRAWERSHIQGANPQALQAEKLSKLDTQRLLEQQDALICAARPYMKILSQAAKSDRHAVMLSEQNAIVLDVVGDEQSVNGPERVPDPGSLLSEAVGGANGIGTPLAENSYVEIVGAEHFIAGFHPFTCQGIPLRNDKHQVIGALSISVRQREVGQRLKDILICASHGVEAEMLFRRLEADVRSVVTTNPEDAQPLDNLYQDIVQAHSAARLRLEMTSRLVAGNKFDYAKQLLHQAEELIQLFRHRATLWRNLASFAETEQIQPICLSDAVQELVDLLATETKIREVEIIIQTEEEVWVEADYQIFFKNLFHYFLRAFELVGSGGSVLVKIWEMQTLALGEISIIPIPALNRVQLQPHPFVLRIPTVKKSYEYQ</sequence>
<gene>
    <name evidence="2" type="ORF">ACE1CC_07335</name>
</gene>
<dbReference type="EMBL" id="JBHFNQ010000060">
    <property type="protein sequence ID" value="MFB2876690.1"/>
    <property type="molecule type" value="Genomic_DNA"/>
</dbReference>
<organism evidence="2 3">
    <name type="scientific">Floridaenema aerugineum BLCC-F46</name>
    <dbReference type="NCBI Taxonomy" id="3153654"/>
    <lineage>
        <taxon>Bacteria</taxon>
        <taxon>Bacillati</taxon>
        <taxon>Cyanobacteriota</taxon>
        <taxon>Cyanophyceae</taxon>
        <taxon>Oscillatoriophycideae</taxon>
        <taxon>Aerosakkonematales</taxon>
        <taxon>Aerosakkonemataceae</taxon>
        <taxon>Floridanema</taxon>
        <taxon>Floridanema aerugineum</taxon>
    </lineage>
</organism>